<evidence type="ECO:0008006" key="5">
    <source>
        <dbReference type="Google" id="ProtNLM"/>
    </source>
</evidence>
<dbReference type="RefSeq" id="WP_267766423.1">
    <property type="nucleotide sequence ID" value="NZ_JAPNKE010000002.1"/>
</dbReference>
<dbReference type="GO" id="GO:0030288">
    <property type="term" value="C:outer membrane-bounded periplasmic space"/>
    <property type="evidence" value="ECO:0007669"/>
    <property type="project" value="TreeGrafter"/>
</dbReference>
<feature type="region of interest" description="Disordered" evidence="1">
    <location>
        <begin position="356"/>
        <end position="393"/>
    </location>
</feature>
<sequence>MNWMQPLRAPAWALALAASGCGASGGDSATQPTTTDDTSTSTTDGGPTTSTTDTPPTGTTSTDTTASETTGPDPTEGTTTSTTTTVGTDTTDGVTSTGTDTTATETAGETTVGTTDATTDGTTETTGEETFVKVQIVAFNDFHGNLEPPSGSGGKVKIDANTSVDAGGAAYLAHHVAALREQNPNTIVVSAGDLIGASPLVSALFHDEPTIEAMNAIGLDFNAVGNHEFDDGANELLRMQGGGCHPIDGCGDDTPFPGAEFQFLAANVLTQEDPVETLFPSYALRMVEGVQIAFIGLTLEATGSIVSPGGIVGLTFVDEVERVNALVPILTGVGVETIVVLIHEGGLQSGLYNECPGSRAPSSTSSRASTTRSTWSSAVTPTRPTTASSTARS</sequence>
<feature type="signal peptide" evidence="2">
    <location>
        <begin position="1"/>
        <end position="29"/>
    </location>
</feature>
<dbReference type="PANTHER" id="PTHR11575">
    <property type="entry name" value="5'-NUCLEOTIDASE-RELATED"/>
    <property type="match status" value="1"/>
</dbReference>
<dbReference type="InterPro" id="IPR006179">
    <property type="entry name" value="5_nucleotidase/apyrase"/>
</dbReference>
<feature type="chain" id="PRO_5040737974" description="5'-nucleotidase" evidence="2">
    <location>
        <begin position="30"/>
        <end position="393"/>
    </location>
</feature>
<gene>
    <name evidence="3" type="ORF">OV079_04390</name>
</gene>
<evidence type="ECO:0000313" key="3">
    <source>
        <dbReference type="EMBL" id="MCY1004823.1"/>
    </source>
</evidence>
<dbReference type="Proteomes" id="UP001150924">
    <property type="component" value="Unassembled WGS sequence"/>
</dbReference>
<dbReference type="GO" id="GO:0008768">
    <property type="term" value="F:UDP-sugar diphosphatase activity"/>
    <property type="evidence" value="ECO:0007669"/>
    <property type="project" value="TreeGrafter"/>
</dbReference>
<dbReference type="InterPro" id="IPR029052">
    <property type="entry name" value="Metallo-depent_PP-like"/>
</dbReference>
<dbReference type="Gene3D" id="3.60.21.10">
    <property type="match status" value="1"/>
</dbReference>
<accession>A0A9X3EIN2</accession>
<keyword evidence="2" id="KW-0732">Signal</keyword>
<evidence type="ECO:0000313" key="4">
    <source>
        <dbReference type="Proteomes" id="UP001150924"/>
    </source>
</evidence>
<feature type="region of interest" description="Disordered" evidence="1">
    <location>
        <begin position="19"/>
        <end position="128"/>
    </location>
</feature>
<dbReference type="GO" id="GO:0009166">
    <property type="term" value="P:nucleotide catabolic process"/>
    <property type="evidence" value="ECO:0007669"/>
    <property type="project" value="InterPro"/>
</dbReference>
<evidence type="ECO:0000256" key="1">
    <source>
        <dbReference type="SAM" id="MobiDB-lite"/>
    </source>
</evidence>
<dbReference type="PANTHER" id="PTHR11575:SF24">
    <property type="entry name" value="5'-NUCLEOTIDASE"/>
    <property type="match status" value="1"/>
</dbReference>
<dbReference type="AlphaFoldDB" id="A0A9X3EIN2"/>
<evidence type="ECO:0000256" key="2">
    <source>
        <dbReference type="SAM" id="SignalP"/>
    </source>
</evidence>
<dbReference type="SUPFAM" id="SSF56300">
    <property type="entry name" value="Metallo-dependent phosphatases"/>
    <property type="match status" value="1"/>
</dbReference>
<dbReference type="EMBL" id="JAPNKE010000002">
    <property type="protein sequence ID" value="MCY1004823.1"/>
    <property type="molecule type" value="Genomic_DNA"/>
</dbReference>
<keyword evidence="4" id="KW-1185">Reference proteome</keyword>
<comment type="caution">
    <text evidence="3">The sequence shown here is derived from an EMBL/GenBank/DDBJ whole genome shotgun (WGS) entry which is preliminary data.</text>
</comment>
<reference evidence="3" key="1">
    <citation type="submission" date="2022-11" db="EMBL/GenBank/DDBJ databases">
        <title>Minimal conservation of predation-associated metabolite biosynthetic gene clusters underscores biosynthetic potential of Myxococcota including descriptions for ten novel species: Archangium lansinium sp. nov., Myxococcus landrumus sp. nov., Nannocystis bai.</title>
        <authorList>
            <person name="Ahearne A."/>
            <person name="Stevens C."/>
            <person name="Phillips K."/>
        </authorList>
    </citation>
    <scope>NUCLEOTIDE SEQUENCE</scope>
    <source>
        <strain evidence="3">Na p29</strain>
    </source>
</reference>
<dbReference type="GO" id="GO:0008253">
    <property type="term" value="F:5'-nucleotidase activity"/>
    <property type="evidence" value="ECO:0007669"/>
    <property type="project" value="TreeGrafter"/>
</dbReference>
<feature type="compositionally biased region" description="Low complexity" evidence="1">
    <location>
        <begin position="358"/>
        <end position="393"/>
    </location>
</feature>
<organism evidence="3 4">
    <name type="scientific">Nannocystis pusilla</name>
    <dbReference type="NCBI Taxonomy" id="889268"/>
    <lineage>
        <taxon>Bacteria</taxon>
        <taxon>Pseudomonadati</taxon>
        <taxon>Myxococcota</taxon>
        <taxon>Polyangia</taxon>
        <taxon>Nannocystales</taxon>
        <taxon>Nannocystaceae</taxon>
        <taxon>Nannocystis</taxon>
    </lineage>
</organism>
<name>A0A9X3EIN2_9BACT</name>
<protein>
    <recommendedName>
        <fullName evidence="5">5'-nucleotidase</fullName>
    </recommendedName>
</protein>
<proteinExistence type="predicted"/>